<dbReference type="RefSeq" id="WP_309862344.1">
    <property type="nucleotide sequence ID" value="NZ_JAVDQG010000001.1"/>
</dbReference>
<evidence type="ECO:0000313" key="2">
    <source>
        <dbReference type="Proteomes" id="UP001185012"/>
    </source>
</evidence>
<proteinExistence type="predicted"/>
<organism evidence="1 2">
    <name type="scientific">Desmospora profundinema</name>
    <dbReference type="NCBI Taxonomy" id="1571184"/>
    <lineage>
        <taxon>Bacteria</taxon>
        <taxon>Bacillati</taxon>
        <taxon>Bacillota</taxon>
        <taxon>Bacilli</taxon>
        <taxon>Bacillales</taxon>
        <taxon>Thermoactinomycetaceae</taxon>
        <taxon>Desmospora</taxon>
    </lineage>
</organism>
<evidence type="ECO:0000313" key="1">
    <source>
        <dbReference type="EMBL" id="MDR6224746.1"/>
    </source>
</evidence>
<dbReference type="Proteomes" id="UP001185012">
    <property type="component" value="Unassembled WGS sequence"/>
</dbReference>
<sequence>MNFIENAKVYVNEEIFYLLKENDPSPVLSQWIDEVIDRMDQSGAVVFSIGRLRLSLKDSRKLAHSIAKALHAGFLRKECPLDLEVEMDQLQRTEVLSDLFFRTLFPHHDGGHCSYLTPSCLDDPEWHPDFRVFSSEGYTTTHAHKLYQGIFIVDPGEALSVTTYYNWLEIVKDAYVYQTGQKPQTAAEVAQWLGKNIRYSLEQQPIHQNRYLTLGAALGSKRLCYHGVSLHYAHADLSQQEYQRFPELREIVKTCPCQECLYPSDRMMCHSLFESLGVSWTRFRKTYEMWVPNEQFDFVVGHNLKFLHGGYIGGKKRVIEPICFVVDFPDTEGYENWLKNIWSKMEVSKHESWMA</sequence>
<dbReference type="EMBL" id="JAVDQG010000001">
    <property type="protein sequence ID" value="MDR6224746.1"/>
    <property type="molecule type" value="Genomic_DNA"/>
</dbReference>
<name>A0ABU1IIZ4_9BACL</name>
<reference evidence="1 2" key="1">
    <citation type="submission" date="2023-07" db="EMBL/GenBank/DDBJ databases">
        <title>Genomic Encyclopedia of Type Strains, Phase IV (KMG-IV): sequencing the most valuable type-strain genomes for metagenomic binning, comparative biology and taxonomic classification.</title>
        <authorList>
            <person name="Goeker M."/>
        </authorList>
    </citation>
    <scope>NUCLEOTIDE SEQUENCE [LARGE SCALE GENOMIC DNA]</scope>
    <source>
        <strain evidence="1 2">DSM 45903</strain>
    </source>
</reference>
<protein>
    <submittedName>
        <fullName evidence="1">Uncharacterized protein</fullName>
    </submittedName>
</protein>
<gene>
    <name evidence="1" type="ORF">JOE21_000734</name>
</gene>
<keyword evidence="2" id="KW-1185">Reference proteome</keyword>
<comment type="caution">
    <text evidence="1">The sequence shown here is derived from an EMBL/GenBank/DDBJ whole genome shotgun (WGS) entry which is preliminary data.</text>
</comment>
<accession>A0ABU1IIZ4</accession>